<evidence type="ECO:0008006" key="4">
    <source>
        <dbReference type="Google" id="ProtNLM"/>
    </source>
</evidence>
<evidence type="ECO:0000313" key="3">
    <source>
        <dbReference type="Proteomes" id="UP001596220"/>
    </source>
</evidence>
<keyword evidence="1" id="KW-0812">Transmembrane</keyword>
<evidence type="ECO:0000313" key="2">
    <source>
        <dbReference type="EMBL" id="MFC6093941.1"/>
    </source>
</evidence>
<feature type="transmembrane region" description="Helical" evidence="1">
    <location>
        <begin position="661"/>
        <end position="684"/>
    </location>
</feature>
<evidence type="ECO:0000256" key="1">
    <source>
        <dbReference type="SAM" id="Phobius"/>
    </source>
</evidence>
<dbReference type="Proteomes" id="UP001596220">
    <property type="component" value="Unassembled WGS sequence"/>
</dbReference>
<sequence>MSESQTPPVLDNLSPLEEAVVAAACRGTWTRPDTDLTPGQLADTEDPGLRVRAELIRELLMGRRGELDPRGVLIRGVRVVGELDLDHVIAVTGLALLACSLPDGITCIHARLHQVDLRHSTITDVNAESVRTDGSLLLRGARLTGSGERGALRLFGAHIGGQLGLDSATVTNTTGPALNADDVRTDGSLLLSDAHLTGSGEDGALRLFGAHIGGQLALDSATVTNTTGPGLDADHIRTDGHLLLSDAHLTGSGEDGALRLPGAHIDGQLDLERATVTNTTGPALDADRIRTDDDLLLSDAHLTGSGEDGALRLLGAHIDGQLDLERATVTNTTGPALDADRIRTDDDLLLSDAHLTGSGEDGALRLLGAHIDGQLDLERATVTNTTGPALNADDVRTDGSLLLSDAHLTGSGERGALRLLGAHIGGQAYLTGTRLTNESGPLLVLTEARVDGALFLPAVLVCPQAGQTTSTRPCPDSPRQLVARGLVFPQLRDISWRQWLHLLVHHTPGYLPQPYQQLAAVERAAGHDNNARHILITQQDDLRRRTPDALGGHLARGRHRLWGWLGRYGYRAHRLVTALLTVLLLAGATGYTAGQVPTRAGHHAAERVTPPNTPTTAAGIPCSTAELIGLGIDRGLPLGATGLRARCDLDTGTRKGQAFTYLLWALQAIVWALATLTIAAYTGLIRKTA</sequence>
<dbReference type="EMBL" id="JBHSQO010000052">
    <property type="protein sequence ID" value="MFC6093941.1"/>
    <property type="molecule type" value="Genomic_DNA"/>
</dbReference>
<dbReference type="InterPro" id="IPR012332">
    <property type="entry name" value="Autotransporter_pectin_lyase_C"/>
</dbReference>
<keyword evidence="1" id="KW-1133">Transmembrane helix</keyword>
<reference evidence="3" key="1">
    <citation type="journal article" date="2019" name="Int. J. Syst. Evol. Microbiol.">
        <title>The Global Catalogue of Microorganisms (GCM) 10K type strain sequencing project: providing services to taxonomists for standard genome sequencing and annotation.</title>
        <authorList>
            <consortium name="The Broad Institute Genomics Platform"/>
            <consortium name="The Broad Institute Genome Sequencing Center for Infectious Disease"/>
            <person name="Wu L."/>
            <person name="Ma J."/>
        </authorList>
    </citation>
    <scope>NUCLEOTIDE SEQUENCE [LARGE SCALE GENOMIC DNA]</scope>
    <source>
        <strain evidence="3">CGMCC 4.7246</strain>
    </source>
</reference>
<name>A0ABW1PG29_9PSEU</name>
<keyword evidence="1" id="KW-0472">Membrane</keyword>
<dbReference type="Gene3D" id="2.160.20.20">
    <property type="match status" value="1"/>
</dbReference>
<dbReference type="RefSeq" id="WP_380641617.1">
    <property type="nucleotide sequence ID" value="NZ_JBHSQO010000052.1"/>
</dbReference>
<accession>A0ABW1PG29</accession>
<protein>
    <recommendedName>
        <fullName evidence="4">Membrane-associated oxidoreductase</fullName>
    </recommendedName>
</protein>
<keyword evidence="3" id="KW-1185">Reference proteome</keyword>
<proteinExistence type="predicted"/>
<gene>
    <name evidence="2" type="ORF">ACFP3R_32140</name>
</gene>
<comment type="caution">
    <text evidence="2">The sequence shown here is derived from an EMBL/GenBank/DDBJ whole genome shotgun (WGS) entry which is preliminary data.</text>
</comment>
<organism evidence="2 3">
    <name type="scientific">Saccharothrix lopnurensis</name>
    <dbReference type="NCBI Taxonomy" id="1670621"/>
    <lineage>
        <taxon>Bacteria</taxon>
        <taxon>Bacillati</taxon>
        <taxon>Actinomycetota</taxon>
        <taxon>Actinomycetes</taxon>
        <taxon>Pseudonocardiales</taxon>
        <taxon>Pseudonocardiaceae</taxon>
        <taxon>Saccharothrix</taxon>
    </lineage>
</organism>